<dbReference type="PANTHER" id="PTHR12558:SF13">
    <property type="entry name" value="CELL DIVISION CYCLE PROTEIN 27 HOMOLOG"/>
    <property type="match status" value="1"/>
</dbReference>
<feature type="repeat" description="TPR" evidence="1">
    <location>
        <begin position="229"/>
        <end position="262"/>
    </location>
</feature>
<keyword evidence="2" id="KW-0732">Signal</keyword>
<dbReference type="PANTHER" id="PTHR12558">
    <property type="entry name" value="CELL DIVISION CYCLE 16,23,27"/>
    <property type="match status" value="1"/>
</dbReference>
<dbReference type="AlphaFoldDB" id="A0A3S5HM08"/>
<dbReference type="Gene3D" id="1.25.40.10">
    <property type="entry name" value="Tetratricopeptide repeat domain"/>
    <property type="match status" value="2"/>
</dbReference>
<dbReference type="OrthoDB" id="5801251at2"/>
<evidence type="ECO:0000313" key="4">
    <source>
        <dbReference type="Proteomes" id="UP000275663"/>
    </source>
</evidence>
<dbReference type="PROSITE" id="PS51257">
    <property type="entry name" value="PROKAR_LIPOPROTEIN"/>
    <property type="match status" value="1"/>
</dbReference>
<organism evidence="3 4">
    <name type="scientific">Undibacterium parvum</name>
    <dbReference type="NCBI Taxonomy" id="401471"/>
    <lineage>
        <taxon>Bacteria</taxon>
        <taxon>Pseudomonadati</taxon>
        <taxon>Pseudomonadota</taxon>
        <taxon>Betaproteobacteria</taxon>
        <taxon>Burkholderiales</taxon>
        <taxon>Oxalobacteraceae</taxon>
        <taxon>Undibacterium</taxon>
    </lineage>
</organism>
<feature type="signal peptide" evidence="2">
    <location>
        <begin position="1"/>
        <end position="21"/>
    </location>
</feature>
<accession>A0A3S5HM08</accession>
<evidence type="ECO:0000256" key="1">
    <source>
        <dbReference type="PROSITE-ProRule" id="PRU00339"/>
    </source>
</evidence>
<evidence type="ECO:0000256" key="2">
    <source>
        <dbReference type="SAM" id="SignalP"/>
    </source>
</evidence>
<dbReference type="RefSeq" id="WP_126128955.1">
    <property type="nucleotide sequence ID" value="NZ_CP034464.1"/>
</dbReference>
<dbReference type="InterPro" id="IPR011990">
    <property type="entry name" value="TPR-like_helical_dom_sf"/>
</dbReference>
<reference evidence="3 4" key="1">
    <citation type="journal article" date="2011" name="Int. J. Syst. Evol. Microbiol.">
        <title>Description of Undibacterium oligocarboniphilum sp. nov., isolated from purified water, and Undibacterium pigrum strain CCUG 49012 as the type strain of Undibacterium parvum sp. nov., and emended descriptions of the genus Undibacterium and the species Undibacterium pigrum.</title>
        <authorList>
            <person name="Eder W."/>
            <person name="Wanner G."/>
            <person name="Ludwig W."/>
            <person name="Busse H.J."/>
            <person name="Ziemke-Kageler F."/>
            <person name="Lang E."/>
        </authorList>
    </citation>
    <scope>NUCLEOTIDE SEQUENCE [LARGE SCALE GENOMIC DNA]</scope>
    <source>
        <strain evidence="3 4">DSM 23061</strain>
    </source>
</reference>
<keyword evidence="4" id="KW-1185">Reference proteome</keyword>
<proteinExistence type="predicted"/>
<dbReference type="SUPFAM" id="SSF48452">
    <property type="entry name" value="TPR-like"/>
    <property type="match status" value="1"/>
</dbReference>
<dbReference type="InterPro" id="IPR019734">
    <property type="entry name" value="TPR_rpt"/>
</dbReference>
<name>A0A3S5HM08_9BURK</name>
<dbReference type="Proteomes" id="UP000275663">
    <property type="component" value="Chromosome"/>
</dbReference>
<gene>
    <name evidence="3" type="ORF">EJN92_17285</name>
</gene>
<dbReference type="Pfam" id="PF13432">
    <property type="entry name" value="TPR_16"/>
    <property type="match status" value="2"/>
</dbReference>
<feature type="repeat" description="TPR" evidence="1">
    <location>
        <begin position="297"/>
        <end position="330"/>
    </location>
</feature>
<protein>
    <submittedName>
        <fullName evidence="3">Tetratricopeptide repeat protein</fullName>
    </submittedName>
</protein>
<evidence type="ECO:0000313" key="3">
    <source>
        <dbReference type="EMBL" id="AZP13586.1"/>
    </source>
</evidence>
<keyword evidence="1" id="KW-0802">TPR repeat</keyword>
<dbReference type="KEGG" id="upv:EJN92_17285"/>
<feature type="chain" id="PRO_5018705056" evidence="2">
    <location>
        <begin position="22"/>
        <end position="383"/>
    </location>
</feature>
<dbReference type="PROSITE" id="PS50005">
    <property type="entry name" value="TPR"/>
    <property type="match status" value="2"/>
</dbReference>
<dbReference type="EMBL" id="CP034464">
    <property type="protein sequence ID" value="AZP13586.1"/>
    <property type="molecule type" value="Genomic_DNA"/>
</dbReference>
<dbReference type="SMART" id="SM00028">
    <property type="entry name" value="TPR"/>
    <property type="match status" value="3"/>
</dbReference>
<sequence>MRYLIVTIFSLLMLGCASPKAALDTRRLLNDHLFTASQTKIDAESIFSLSDEMRLYLETTVPKQALNKNTQQALFEALRDQSRLRIEYDSIMTKKATQTFETRSGNCLSLVIMTAAFAKQLNLTVQYQSVDTEQAWSSNGDFHFASGHVNIVLGKKSNIWRAGYDSSESLTIDFLPPADLLGQKTRPIEEKAILAMYMNNRAAELLAENLVEEAYWFARDAMLRDPDFLSAYNTMGVIYMRHDNLLQAEQNFLSVLSRDSKNTTAMHNLASVLEQQGRVAEANAWRIQLKELQPSPPFYYFKLGKTAMSQGDYLDAKKHFMKELQRDPYYHELHFWLALAHLNLGEFKLATEQLNFAKDNSTNSDSYKLYSAKLDKIRVRGGH</sequence>